<dbReference type="InterPro" id="IPR029063">
    <property type="entry name" value="SAM-dependent_MTases_sf"/>
</dbReference>
<dbReference type="RefSeq" id="WP_374835169.1">
    <property type="nucleotide sequence ID" value="NZ_JBHEEW010000001.1"/>
</dbReference>
<keyword evidence="5" id="KW-0808">Transferase</keyword>
<evidence type="ECO:0000256" key="3">
    <source>
        <dbReference type="PROSITE-ProRule" id="PRU00182"/>
    </source>
</evidence>
<dbReference type="SUPFAM" id="SSF55174">
    <property type="entry name" value="Alpha-L RNA-binding motif"/>
    <property type="match status" value="1"/>
</dbReference>
<organism evidence="5 6">
    <name type="scientific">Mycoplana ramosa</name>
    <name type="common">Mycoplana bullata</name>
    <dbReference type="NCBI Taxonomy" id="40837"/>
    <lineage>
        <taxon>Bacteria</taxon>
        <taxon>Pseudomonadati</taxon>
        <taxon>Pseudomonadota</taxon>
        <taxon>Alphaproteobacteria</taxon>
        <taxon>Hyphomicrobiales</taxon>
        <taxon>Rhizobiaceae</taxon>
        <taxon>Mycoplana</taxon>
    </lineage>
</organism>
<dbReference type="InterPro" id="IPR002942">
    <property type="entry name" value="S4_RNA-bd"/>
</dbReference>
<evidence type="ECO:0000259" key="4">
    <source>
        <dbReference type="SMART" id="SM00363"/>
    </source>
</evidence>
<name>A0ABW3YS53_MYCRA</name>
<dbReference type="PANTHER" id="PTHR32319:SF0">
    <property type="entry name" value="BACTERIAL HEMOLYSIN-LIKE PROTEIN"/>
    <property type="match status" value="1"/>
</dbReference>
<dbReference type="InterPro" id="IPR047048">
    <property type="entry name" value="TlyA"/>
</dbReference>
<reference evidence="6" key="1">
    <citation type="journal article" date="2019" name="Int. J. Syst. Evol. Microbiol.">
        <title>The Global Catalogue of Microorganisms (GCM) 10K type strain sequencing project: providing services to taxonomists for standard genome sequencing and annotation.</title>
        <authorList>
            <consortium name="The Broad Institute Genomics Platform"/>
            <consortium name="The Broad Institute Genome Sequencing Center for Infectious Disease"/>
            <person name="Wu L."/>
            <person name="Ma J."/>
        </authorList>
    </citation>
    <scope>NUCLEOTIDE SEQUENCE [LARGE SCALE GENOMIC DNA]</scope>
    <source>
        <strain evidence="6">CCUG 55609</strain>
    </source>
</reference>
<evidence type="ECO:0000256" key="1">
    <source>
        <dbReference type="ARBA" id="ARBA00022884"/>
    </source>
</evidence>
<dbReference type="SMART" id="SM00363">
    <property type="entry name" value="S4"/>
    <property type="match status" value="1"/>
</dbReference>
<evidence type="ECO:0000313" key="5">
    <source>
        <dbReference type="EMBL" id="MFD1327417.1"/>
    </source>
</evidence>
<feature type="domain" description="RNA-binding S4" evidence="4">
    <location>
        <begin position="9"/>
        <end position="67"/>
    </location>
</feature>
<accession>A0ABW3YS53</accession>
<dbReference type="Pfam" id="PF01479">
    <property type="entry name" value="S4"/>
    <property type="match status" value="1"/>
</dbReference>
<dbReference type="InterPro" id="IPR036986">
    <property type="entry name" value="S4_RNA-bd_sf"/>
</dbReference>
<dbReference type="NCBIfam" id="TIGR00478">
    <property type="entry name" value="tly"/>
    <property type="match status" value="1"/>
</dbReference>
<keyword evidence="5" id="KW-0489">Methyltransferase</keyword>
<dbReference type="CDD" id="cd00165">
    <property type="entry name" value="S4"/>
    <property type="match status" value="1"/>
</dbReference>
<sequence length="251" mass="26217">MTDTPATSLRLDQLLVARGLFDSRSRARDAIARGTVRVDGKVTTKAGATVGVDASIDLDDPARAYVSRAALKLVAALDHFGLDPTGLDCLDIGASTGGFTEVLLQRGAQHVVAVDVGHGQMHPRIAQDNRVTNLEGLNARVLSTAEVGQRAIGCVVSDVSFISLRLALPPALSLARPGAFCVLLVKPQFEAGREAIGKGGLLKDPATGPEVAATLERWLVEEMGWASLGIIPSPIAGGDGNQEFLLAGRKP</sequence>
<dbReference type="Proteomes" id="UP001597173">
    <property type="component" value="Unassembled WGS sequence"/>
</dbReference>
<evidence type="ECO:0000256" key="2">
    <source>
        <dbReference type="ARBA" id="ARBA00029460"/>
    </source>
</evidence>
<dbReference type="SUPFAM" id="SSF53335">
    <property type="entry name" value="S-adenosyl-L-methionine-dependent methyltransferases"/>
    <property type="match status" value="1"/>
</dbReference>
<dbReference type="InterPro" id="IPR002877">
    <property type="entry name" value="RNA_MeTrfase_FtsJ_dom"/>
</dbReference>
<dbReference type="PROSITE" id="PS50889">
    <property type="entry name" value="S4"/>
    <property type="match status" value="1"/>
</dbReference>
<keyword evidence="1 3" id="KW-0694">RNA-binding</keyword>
<comment type="similarity">
    <text evidence="2">Belongs to the TlyA family.</text>
</comment>
<dbReference type="Gene3D" id="3.40.50.150">
    <property type="entry name" value="Vaccinia Virus protein VP39"/>
    <property type="match status" value="1"/>
</dbReference>
<proteinExistence type="inferred from homology"/>
<dbReference type="PIRSF" id="PIRSF005578">
    <property type="entry name" value="TlyA"/>
    <property type="match status" value="1"/>
</dbReference>
<dbReference type="PANTHER" id="PTHR32319">
    <property type="entry name" value="BACTERIAL HEMOLYSIN-LIKE PROTEIN"/>
    <property type="match status" value="1"/>
</dbReference>
<dbReference type="InterPro" id="IPR004538">
    <property type="entry name" value="Hemolysin_A/TlyA"/>
</dbReference>
<keyword evidence="6" id="KW-1185">Reference proteome</keyword>
<evidence type="ECO:0000313" key="6">
    <source>
        <dbReference type="Proteomes" id="UP001597173"/>
    </source>
</evidence>
<protein>
    <submittedName>
        <fullName evidence="5">TlyA family RNA methyltransferase</fullName>
    </submittedName>
</protein>
<comment type="caution">
    <text evidence="5">The sequence shown here is derived from an EMBL/GenBank/DDBJ whole genome shotgun (WGS) entry which is preliminary data.</text>
</comment>
<dbReference type="Gene3D" id="3.10.290.10">
    <property type="entry name" value="RNA-binding S4 domain"/>
    <property type="match status" value="1"/>
</dbReference>
<dbReference type="Pfam" id="PF01728">
    <property type="entry name" value="FtsJ"/>
    <property type="match status" value="1"/>
</dbReference>
<dbReference type="EMBL" id="JBHTNF010000002">
    <property type="protein sequence ID" value="MFD1327417.1"/>
    <property type="molecule type" value="Genomic_DNA"/>
</dbReference>
<dbReference type="CDD" id="cd02440">
    <property type="entry name" value="AdoMet_MTases"/>
    <property type="match status" value="1"/>
</dbReference>
<dbReference type="GO" id="GO:0032259">
    <property type="term" value="P:methylation"/>
    <property type="evidence" value="ECO:0007669"/>
    <property type="project" value="UniProtKB-KW"/>
</dbReference>
<dbReference type="GO" id="GO:0008168">
    <property type="term" value="F:methyltransferase activity"/>
    <property type="evidence" value="ECO:0007669"/>
    <property type="project" value="UniProtKB-KW"/>
</dbReference>
<gene>
    <name evidence="5" type="ORF">ACFQ33_05860</name>
</gene>